<organism evidence="3 4">
    <name type="scientific">Blautia ammoniilytica</name>
    <dbReference type="NCBI Taxonomy" id="2981782"/>
    <lineage>
        <taxon>Bacteria</taxon>
        <taxon>Bacillati</taxon>
        <taxon>Bacillota</taxon>
        <taxon>Clostridia</taxon>
        <taxon>Lachnospirales</taxon>
        <taxon>Lachnospiraceae</taxon>
        <taxon>Blautia</taxon>
    </lineage>
</organism>
<evidence type="ECO:0000313" key="3">
    <source>
        <dbReference type="EMBL" id="MCU6764328.1"/>
    </source>
</evidence>
<evidence type="ECO:0000256" key="2">
    <source>
        <dbReference type="SAM" id="MobiDB-lite"/>
    </source>
</evidence>
<accession>A0ABT2TQ25</accession>
<dbReference type="RefSeq" id="WP_158420565.1">
    <property type="nucleotide sequence ID" value="NZ_JAOQJL010000004.1"/>
</dbReference>
<proteinExistence type="predicted"/>
<comment type="caution">
    <text evidence="3">The sequence shown here is derived from an EMBL/GenBank/DDBJ whole genome shotgun (WGS) entry which is preliminary data.</text>
</comment>
<dbReference type="EMBL" id="JAOQJL010000004">
    <property type="protein sequence ID" value="MCU6764328.1"/>
    <property type="molecule type" value="Genomic_DNA"/>
</dbReference>
<evidence type="ECO:0000256" key="1">
    <source>
        <dbReference type="SAM" id="Coils"/>
    </source>
</evidence>
<sequence length="1329" mass="142808">MADGKLVIDVTVNQVGAKAGMQKLEASLRKMAESVKGIGETAELAIRKQIDSFSRLGSQYDRQTQKVESLKQKLTQLSEVKVETDEYKKLSSELETLADKGAEVESKLSEWKELGVPENESGSFKALEKELDQLEEKMDVIQNKRAEMKQNGTAYNNPESSQEYKDTADQLVAEQEKLDQMNSRLGTSYDAIKLKIDEYREALNGLDSSVRKNARSTGILSATLNSLKKTFSFILKKAQALASAFGGTVVRGLKKVSAGIFGIHKSANKTTLSLKNLLKYGLGIRSLFVLFNKLRSAIVDGFKNLAQYSGTTNNSISALTTALTQLKNSFATAFNPILSVVSPILVTFINQISKALTYVGMFIAALSGQSTFTKAVAAQEDYAASLDKTSQNAKKAKKSLTGYLSGLDEIQRYDDKKTDDTGSTKYKGPSPSEMFEEVPINSTIKDLADKIKKLVEEQDWEGLGKYIADGINTGLQYVYNVISWDNVGPKITAFTTAFTTAFNSLVANIDWPLLGRTLGAGLNTAVYTLNQLIGTGGIDFAQIGRGLAKALRVMIGEIDWKALGTLLGNKFMIPWRMLSRFVMEMGQKDGAGITGWRALGNGIGKAMTAMFQTISMSDIADAIVGVVNGAFNILAGFNEEFDWDGFKENLKTGFEKLINGIKWEDNGKVFGDFLNNLCDCIEAGLDDNTFYDLGEGIGTFIAQLPWLRLLKDVGRAIIDGIGGALSGLWNGEDGLSGKILAGLIVAFGAVKINSITGIGTLAGKLISALASKFIMEKNTQALATAVESAVSTGLSGATEAVGDLGEAAATAAGSEGIGALATSLGSFIGTAGILALIAAGMGEGTRKLAAWGDELQGGDGKVSHYGTTMQELAKNLQDAGTISGDTRQDLFFLNEQLEDTSTPEEYGKKLGDALYNAGVNASELEGAFGTLQTQTSLTDDEIDAITAAIGYLKDKTTEAKDVTKLSADQYQGMHDKLQELGIELGLTTDQLNGIDTALNTQKASGATAEKAYKAVKTAIENVGTSTENVDKILDTLFPQSLMTASDSAKEHSKDISESADGAIKKVNDSVETASEGIGTAAKKTEEAAETIGTSAENIKKDTDDAFADVETTSSEKWGGAYKSVSDNVGSMSSDTKREMDSVKSTVQRSWGDISRNTGTYWDRIAKKVTDHLEDMAEAAGTAADRIARELNGVVDRINGTVGNINRALAGVENAFTFTYNYENPVTKQSQRYRSWLNLPRINTIPYLATGAVIPPRSEFLAVLGDQKQGNNIEAPEGLLRKIIREESGGNQGGGNMHFTAQINRRTLFDEMISEAKLRQMNSGSNPFDL</sequence>
<name>A0ABT2TQ25_9FIRM</name>
<reference evidence="3 4" key="1">
    <citation type="journal article" date="2021" name="ISME Commun">
        <title>Automated analysis of genomic sequences facilitates high-throughput and comprehensive description of bacteria.</title>
        <authorList>
            <person name="Hitch T.C.A."/>
        </authorList>
    </citation>
    <scope>NUCLEOTIDE SEQUENCE [LARGE SCALE GENOMIC DNA]</scope>
    <source>
        <strain evidence="3 4">Sanger_23</strain>
    </source>
</reference>
<evidence type="ECO:0000313" key="4">
    <source>
        <dbReference type="Proteomes" id="UP001652409"/>
    </source>
</evidence>
<feature type="region of interest" description="Disordered" evidence="2">
    <location>
        <begin position="414"/>
        <end position="433"/>
    </location>
</feature>
<keyword evidence="4" id="KW-1185">Reference proteome</keyword>
<protein>
    <submittedName>
        <fullName evidence="3">Apolipoprotein A1/A4/E domain-containing protein</fullName>
    </submittedName>
</protein>
<keyword evidence="1" id="KW-0175">Coiled coil</keyword>
<dbReference type="Gene3D" id="1.20.120.20">
    <property type="entry name" value="Apolipoprotein"/>
    <property type="match status" value="1"/>
</dbReference>
<gene>
    <name evidence="3" type="ORF">OCV61_02760</name>
</gene>
<dbReference type="SUPFAM" id="SSF58113">
    <property type="entry name" value="Apolipoprotein A-I"/>
    <property type="match status" value="1"/>
</dbReference>
<dbReference type="Proteomes" id="UP001652409">
    <property type="component" value="Unassembled WGS sequence"/>
</dbReference>
<feature type="coiled-coil region" evidence="1">
    <location>
        <begin position="60"/>
        <end position="184"/>
    </location>
</feature>